<dbReference type="InterPro" id="IPR016378">
    <property type="entry name" value="TF_CRE-BP1-typ"/>
</dbReference>
<dbReference type="InterPro" id="IPR004827">
    <property type="entry name" value="bZIP"/>
</dbReference>
<dbReference type="SUPFAM" id="SSF57959">
    <property type="entry name" value="Leucine zipper domain"/>
    <property type="match status" value="1"/>
</dbReference>
<feature type="compositionally biased region" description="Basic residues" evidence="8">
    <location>
        <begin position="261"/>
        <end position="270"/>
    </location>
</feature>
<organism evidence="10 11">
    <name type="scientific">Cyprinus carpio</name>
    <name type="common">Common carp</name>
    <dbReference type="NCBI Taxonomy" id="7962"/>
    <lineage>
        <taxon>Eukaryota</taxon>
        <taxon>Metazoa</taxon>
        <taxon>Chordata</taxon>
        <taxon>Craniata</taxon>
        <taxon>Vertebrata</taxon>
        <taxon>Euteleostomi</taxon>
        <taxon>Actinopterygii</taxon>
        <taxon>Neopterygii</taxon>
        <taxon>Teleostei</taxon>
        <taxon>Ostariophysi</taxon>
        <taxon>Cypriniformes</taxon>
        <taxon>Cyprinidae</taxon>
        <taxon>Cyprininae</taxon>
        <taxon>Cyprinus</taxon>
    </lineage>
</organism>
<feature type="compositionally biased region" description="Basic residues" evidence="8">
    <location>
        <begin position="279"/>
        <end position="314"/>
    </location>
</feature>
<feature type="region of interest" description="Disordered" evidence="8">
    <location>
        <begin position="254"/>
        <end position="381"/>
    </location>
</feature>
<keyword evidence="6 7" id="KW-0539">Nucleus</keyword>
<dbReference type="Ensembl" id="ENSCCRT00020119849.1">
    <property type="protein sequence ID" value="ENSCCRP00020109729.1"/>
    <property type="gene ID" value="ENSCCRG00020049950.1"/>
</dbReference>
<evidence type="ECO:0000256" key="1">
    <source>
        <dbReference type="ARBA" id="ARBA00004123"/>
    </source>
</evidence>
<accession>A0A8C2KFP6</accession>
<evidence type="ECO:0000256" key="3">
    <source>
        <dbReference type="ARBA" id="ARBA00023125"/>
    </source>
</evidence>
<feature type="region of interest" description="Disordered" evidence="8">
    <location>
        <begin position="428"/>
        <end position="450"/>
    </location>
</feature>
<evidence type="ECO:0000256" key="6">
    <source>
        <dbReference type="ARBA" id="ARBA00023242"/>
    </source>
</evidence>
<feature type="region of interest" description="Disordered" evidence="8">
    <location>
        <begin position="455"/>
        <end position="474"/>
    </location>
</feature>
<dbReference type="InterPro" id="IPR046347">
    <property type="entry name" value="bZIP_sf"/>
</dbReference>
<dbReference type="InterPro" id="IPR051027">
    <property type="entry name" value="bZIP_transcription_factors"/>
</dbReference>
<feature type="domain" description="BZIP" evidence="9">
    <location>
        <begin position="363"/>
        <end position="406"/>
    </location>
</feature>
<evidence type="ECO:0000256" key="7">
    <source>
        <dbReference type="PIRNR" id="PIRNR003153"/>
    </source>
</evidence>
<dbReference type="AlphaFoldDB" id="A0A8C2KFP6"/>
<evidence type="ECO:0000313" key="11">
    <source>
        <dbReference type="Proteomes" id="UP000694701"/>
    </source>
</evidence>
<sequence>MFFKNTKWKENKPLCFHVLQRFPTEDHLMIHRHKHEMTLKFPSIKNDNMLSDQTPTPTRFLKNCEEVGLFSELDCSIEQEFCKAQEEEDSKRNIALHGQGGPNQHQHTHSRMANHDSSIVIQQALPSPQSSSVITQAPSTNRQIGPVPGSLSSLLHLRNRQRQPLPASMPGTLPDPTMQGSSAVLMPMERQMSMGSNMMGMQGPAHSSSCSSPHVPSMHSEAKLRLKAALAHHTGGMANGSMNSMGHMMEMMQSRQDQAGHHHLHSHPHQHMQGPPHGYPHHAHHHPSHAQSAHHHPQNHGHHNSHPPHLHPAHGHQTSPHQPMHSAASQLSPAAQQMQLTQTLQSPPPSGGRRRRVVDEDPDERRRKFLERNRAAATRCRQKRKVWVMSLEKKAEELTQTNMQLQVTQLKQLLLTHKDCPITAMQKESQGYLSPESSPAGSPTPVTQQQVIQHNTITTSSTAPNHRTDINPIH</sequence>
<evidence type="ECO:0000313" key="10">
    <source>
        <dbReference type="Ensembl" id="ENSCCRP00020109729.1"/>
    </source>
</evidence>
<dbReference type="SMART" id="SM00338">
    <property type="entry name" value="BRLZ"/>
    <property type="match status" value="1"/>
</dbReference>
<feature type="region of interest" description="Disordered" evidence="8">
    <location>
        <begin position="94"/>
        <end position="113"/>
    </location>
</feature>
<dbReference type="PROSITE" id="PS50217">
    <property type="entry name" value="BZIP"/>
    <property type="match status" value="1"/>
</dbReference>
<proteinExistence type="inferred from homology"/>
<protein>
    <submittedName>
        <fullName evidence="10">cAMP responsive element binding protein 5b</fullName>
    </submittedName>
</protein>
<dbReference type="PIRSF" id="PIRSF003153">
    <property type="entry name" value="ATF2_CRE-BP1"/>
    <property type="match status" value="1"/>
</dbReference>
<dbReference type="GO" id="GO:0003700">
    <property type="term" value="F:DNA-binding transcription factor activity"/>
    <property type="evidence" value="ECO:0007669"/>
    <property type="project" value="UniProtKB-UniRule"/>
</dbReference>
<comment type="subcellular location">
    <subcellularLocation>
        <location evidence="1 7">Nucleus</location>
    </subcellularLocation>
</comment>
<feature type="compositionally biased region" description="Polar residues" evidence="8">
    <location>
        <begin position="455"/>
        <end position="465"/>
    </location>
</feature>
<dbReference type="Pfam" id="PF00170">
    <property type="entry name" value="bZIP_1"/>
    <property type="match status" value="1"/>
</dbReference>
<comment type="similarity">
    <text evidence="7">Belongs to the bZIP family.</text>
</comment>
<evidence type="ECO:0000259" key="9">
    <source>
        <dbReference type="PROSITE" id="PS50217"/>
    </source>
</evidence>
<dbReference type="Proteomes" id="UP000694701">
    <property type="component" value="Unplaced"/>
</dbReference>
<evidence type="ECO:0000256" key="2">
    <source>
        <dbReference type="ARBA" id="ARBA00023015"/>
    </source>
</evidence>
<reference evidence="10" key="1">
    <citation type="submission" date="2025-08" db="UniProtKB">
        <authorList>
            <consortium name="Ensembl"/>
        </authorList>
    </citation>
    <scope>IDENTIFICATION</scope>
</reference>
<feature type="compositionally biased region" description="Low complexity" evidence="8">
    <location>
        <begin position="326"/>
        <end position="345"/>
    </location>
</feature>
<name>A0A8C2KFP6_CYPCA</name>
<evidence type="ECO:0000256" key="8">
    <source>
        <dbReference type="SAM" id="MobiDB-lite"/>
    </source>
</evidence>
<keyword evidence="4 7" id="KW-0010">Activator</keyword>
<evidence type="ECO:0000256" key="5">
    <source>
        <dbReference type="ARBA" id="ARBA00023163"/>
    </source>
</evidence>
<dbReference type="PANTHER" id="PTHR19304">
    <property type="entry name" value="CYCLIC-AMP RESPONSE ELEMENT BINDING PROTEIN"/>
    <property type="match status" value="1"/>
</dbReference>
<keyword evidence="5 7" id="KW-0804">Transcription</keyword>
<dbReference type="Gene3D" id="1.20.5.170">
    <property type="match status" value="1"/>
</dbReference>
<dbReference type="CDD" id="cd14687">
    <property type="entry name" value="bZIP_ATF2"/>
    <property type="match status" value="1"/>
</dbReference>
<evidence type="ECO:0000256" key="4">
    <source>
        <dbReference type="ARBA" id="ARBA00023159"/>
    </source>
</evidence>
<keyword evidence="2 7" id="KW-0805">Transcription regulation</keyword>
<dbReference type="PROSITE" id="PS00036">
    <property type="entry name" value="BZIP_BASIC"/>
    <property type="match status" value="1"/>
</dbReference>
<dbReference type="GO" id="GO:0003677">
    <property type="term" value="F:DNA binding"/>
    <property type="evidence" value="ECO:0007669"/>
    <property type="project" value="UniProtKB-UniRule"/>
</dbReference>
<keyword evidence="3 7" id="KW-0238">DNA-binding</keyword>
<feature type="compositionally biased region" description="Basic and acidic residues" evidence="8">
    <location>
        <begin position="357"/>
        <end position="374"/>
    </location>
</feature>
<dbReference type="GO" id="GO:0005634">
    <property type="term" value="C:nucleus"/>
    <property type="evidence" value="ECO:0007669"/>
    <property type="project" value="UniProtKB-SubCell"/>
</dbReference>